<keyword evidence="3" id="KW-0479">Metal-binding</keyword>
<dbReference type="GO" id="GO:0046872">
    <property type="term" value="F:metal ion binding"/>
    <property type="evidence" value="ECO:0007669"/>
    <property type="project" value="UniProtKB-KW"/>
</dbReference>
<dbReference type="InterPro" id="IPR033740">
    <property type="entry name" value="Pept_M24B"/>
</dbReference>
<evidence type="ECO:0000313" key="10">
    <source>
        <dbReference type="EMBL" id="OXA41979.1"/>
    </source>
</evidence>
<organism evidence="10 11">
    <name type="scientific">Folsomia candida</name>
    <name type="common">Springtail</name>
    <dbReference type="NCBI Taxonomy" id="158441"/>
    <lineage>
        <taxon>Eukaryota</taxon>
        <taxon>Metazoa</taxon>
        <taxon>Ecdysozoa</taxon>
        <taxon>Arthropoda</taxon>
        <taxon>Hexapoda</taxon>
        <taxon>Collembola</taxon>
        <taxon>Entomobryomorpha</taxon>
        <taxon>Isotomoidea</taxon>
        <taxon>Isotomidae</taxon>
        <taxon>Proisotominae</taxon>
        <taxon>Folsomia</taxon>
    </lineage>
</organism>
<gene>
    <name evidence="10" type="ORF">Fcan01_23204</name>
</gene>
<dbReference type="GO" id="GO:0005737">
    <property type="term" value="C:cytoplasm"/>
    <property type="evidence" value="ECO:0007669"/>
    <property type="project" value="UniProtKB-ARBA"/>
</dbReference>
<keyword evidence="5" id="KW-0464">Manganese</keyword>
<protein>
    <submittedName>
        <fullName evidence="10">Xaa-Pro aminopeptidase 1</fullName>
    </submittedName>
</protein>
<dbReference type="InterPro" id="IPR000994">
    <property type="entry name" value="Pept_M24"/>
</dbReference>
<dbReference type="Gene3D" id="3.40.350.10">
    <property type="entry name" value="Creatinase/prolidase N-terminal domain"/>
    <property type="match status" value="2"/>
</dbReference>
<dbReference type="OMA" id="WTDSRYH"/>
<name>A0A226D9T3_FOLCA</name>
<accession>A0A226D9T3</accession>
<evidence type="ECO:0000259" key="7">
    <source>
        <dbReference type="Pfam" id="PF00557"/>
    </source>
</evidence>
<dbReference type="PANTHER" id="PTHR43763">
    <property type="entry name" value="XAA-PRO AMINOPEPTIDASE 1"/>
    <property type="match status" value="1"/>
</dbReference>
<evidence type="ECO:0000256" key="5">
    <source>
        <dbReference type="ARBA" id="ARBA00023211"/>
    </source>
</evidence>
<dbReference type="CDD" id="cd01085">
    <property type="entry name" value="APP"/>
    <property type="match status" value="1"/>
</dbReference>
<evidence type="ECO:0000259" key="8">
    <source>
        <dbReference type="Pfam" id="PF01321"/>
    </source>
</evidence>
<dbReference type="GO" id="GO:0070006">
    <property type="term" value="F:metalloaminopeptidase activity"/>
    <property type="evidence" value="ECO:0007669"/>
    <property type="project" value="InterPro"/>
</dbReference>
<feature type="domain" description="Peptidase M24" evidence="7">
    <location>
        <begin position="321"/>
        <end position="536"/>
    </location>
</feature>
<dbReference type="InterPro" id="IPR036005">
    <property type="entry name" value="Creatinase/aminopeptidase-like"/>
</dbReference>
<dbReference type="InterPro" id="IPR029149">
    <property type="entry name" value="Creatin/AminoP/Spt16_N"/>
</dbReference>
<keyword evidence="4" id="KW-0378">Hydrolase</keyword>
<dbReference type="AlphaFoldDB" id="A0A226D9T3"/>
<dbReference type="Pfam" id="PF00557">
    <property type="entry name" value="Peptidase_M24"/>
    <property type="match status" value="1"/>
</dbReference>
<comment type="caution">
    <text evidence="10">The sequence shown here is derived from an EMBL/GenBank/DDBJ whole genome shotgun (WGS) entry which is preliminary data.</text>
</comment>
<dbReference type="PANTHER" id="PTHR43763:SF20">
    <property type="entry name" value="XAA-PRO AMINOPEPTIDASE APEPP"/>
    <property type="match status" value="1"/>
</dbReference>
<proteinExistence type="inferred from homology"/>
<comment type="similarity">
    <text evidence="2">Belongs to the peptidase M24B family.</text>
</comment>
<dbReference type="Gene3D" id="3.90.230.10">
    <property type="entry name" value="Creatinase/methionine aminopeptidase superfamily"/>
    <property type="match status" value="1"/>
</dbReference>
<evidence type="ECO:0000256" key="4">
    <source>
        <dbReference type="ARBA" id="ARBA00022801"/>
    </source>
</evidence>
<dbReference type="SUPFAM" id="SSF53092">
    <property type="entry name" value="Creatinase/prolidase N-terminal domain"/>
    <property type="match status" value="1"/>
</dbReference>
<dbReference type="Pfam" id="PF16188">
    <property type="entry name" value="Peptidase_M24_C"/>
    <property type="match status" value="1"/>
</dbReference>
<dbReference type="Proteomes" id="UP000198287">
    <property type="component" value="Unassembled WGS sequence"/>
</dbReference>
<dbReference type="FunFam" id="3.90.230.10:FF:000007">
    <property type="entry name" value="Xaa-Pro aminopeptidase P"/>
    <property type="match status" value="1"/>
</dbReference>
<evidence type="ECO:0000313" key="11">
    <source>
        <dbReference type="Proteomes" id="UP000198287"/>
    </source>
</evidence>
<dbReference type="Pfam" id="PF16189">
    <property type="entry name" value="Creatinase_N_2"/>
    <property type="match status" value="1"/>
</dbReference>
<dbReference type="InterPro" id="IPR032416">
    <property type="entry name" value="Peptidase_M24_C"/>
</dbReference>
<feature type="domain" description="Creatinase N-terminal" evidence="8">
    <location>
        <begin position="26"/>
        <end position="123"/>
    </location>
</feature>
<dbReference type="STRING" id="158441.A0A226D9T3"/>
<feature type="signal peptide" evidence="6">
    <location>
        <begin position="1"/>
        <end position="23"/>
    </location>
</feature>
<keyword evidence="6" id="KW-0732">Signal</keyword>
<dbReference type="SUPFAM" id="SSF55920">
    <property type="entry name" value="Creatinase/aminopeptidase"/>
    <property type="match status" value="1"/>
</dbReference>
<comment type="cofactor">
    <cofactor evidence="1">
        <name>Mn(2+)</name>
        <dbReference type="ChEBI" id="CHEBI:29035"/>
    </cofactor>
</comment>
<evidence type="ECO:0000256" key="1">
    <source>
        <dbReference type="ARBA" id="ARBA00001936"/>
    </source>
</evidence>
<reference evidence="10 11" key="1">
    <citation type="submission" date="2015-12" db="EMBL/GenBank/DDBJ databases">
        <title>The genome of Folsomia candida.</title>
        <authorList>
            <person name="Faddeeva A."/>
            <person name="Derks M.F."/>
            <person name="Anvar Y."/>
            <person name="Smit S."/>
            <person name="Van Straalen N."/>
            <person name="Roelofs D."/>
        </authorList>
    </citation>
    <scope>NUCLEOTIDE SEQUENCE [LARGE SCALE GENOMIC DNA]</scope>
    <source>
        <strain evidence="10 11">VU population</strain>
        <tissue evidence="10">Whole body</tissue>
    </source>
</reference>
<evidence type="ECO:0000256" key="3">
    <source>
        <dbReference type="ARBA" id="ARBA00022723"/>
    </source>
</evidence>
<feature type="chain" id="PRO_5012307867" evidence="6">
    <location>
        <begin position="24"/>
        <end position="613"/>
    </location>
</feature>
<evidence type="ECO:0000256" key="6">
    <source>
        <dbReference type="SAM" id="SignalP"/>
    </source>
</evidence>
<dbReference type="Pfam" id="PF01321">
    <property type="entry name" value="Creatinase_N"/>
    <property type="match status" value="1"/>
</dbReference>
<feature type="domain" description="Peptidase M24 C-terminal" evidence="9">
    <location>
        <begin position="544"/>
        <end position="609"/>
    </location>
</feature>
<evidence type="ECO:0000259" key="9">
    <source>
        <dbReference type="Pfam" id="PF16188"/>
    </source>
</evidence>
<sequence length="613" mass="68964">MKNTTLILQQLRLLMLNASIVGPEYLSAYIVPSSDAHHNIRRADCDQRLAYVSGFDGSSGTAIITADSALLWTDARYYTQAEKQIDDNWTLMKDGLDGTPSQAEWLRDNLPFQSNVGVDPTLYSRGEWSSMLTSLNFGNIILTPTSINLVDISWGDDRPLRPTNAVIQLPTQFTGKPVEEKLIQIREDVVNAGGEVLVITELDEIAWLLNLRGTDLPEAPTFFAFAILSEEEIQLFIERSKLSDVIVEDLVAVTNGSIEFHPYENISAELQRQATTRNGKFYFSKNCNFALTSVVDESRHIIAVSPIALRKAIKNWVEIDGMKKALIREAATLCQFYYWLEVAMEDGENVSEVSAASKLLDFKRTKENFVSLSFKTISASGPNGAIVHYFPTNETNRRLLTEEMYLIDSGSHYFDGTTDITRTFHFGTPSDHQRDCYTRVLKGQIAIAMVSFPNKTPGHAIDALARQYLWEAGYDYGHGTGHGVGAYLNVGEGPQSINSNYNPDDPGLTENMVISNEPGYYEEGNFGIRLENMIRVVTSSVNSGFLEMEDMVFVPYQHKLIKIDLLTEIEIEYLNAYQEKCRQIVGRFIIENDLGIQVYEWLLKETEPIIPFP</sequence>
<dbReference type="InterPro" id="IPR000587">
    <property type="entry name" value="Creatinase_N"/>
</dbReference>
<evidence type="ECO:0000256" key="2">
    <source>
        <dbReference type="ARBA" id="ARBA00008766"/>
    </source>
</evidence>
<keyword evidence="11" id="KW-1185">Reference proteome</keyword>
<keyword evidence="10" id="KW-0645">Protease</keyword>
<dbReference type="InterPro" id="IPR050422">
    <property type="entry name" value="X-Pro_aminopeptidase_P"/>
</dbReference>
<dbReference type="EMBL" id="LNIX01000027">
    <property type="protein sequence ID" value="OXA41979.1"/>
    <property type="molecule type" value="Genomic_DNA"/>
</dbReference>
<dbReference type="OrthoDB" id="9995434at2759"/>
<keyword evidence="10" id="KW-0031">Aminopeptidase</keyword>
<dbReference type="FunFam" id="3.40.350.10:FF:000003">
    <property type="entry name" value="Xaa-pro aminopeptidase P"/>
    <property type="match status" value="1"/>
</dbReference>